<dbReference type="AlphaFoldDB" id="A0AAV9AZ05"/>
<reference evidence="3" key="2">
    <citation type="submission" date="2023-06" db="EMBL/GenBank/DDBJ databases">
        <authorList>
            <person name="Ma L."/>
            <person name="Liu K.-W."/>
            <person name="Li Z."/>
            <person name="Hsiao Y.-Y."/>
            <person name="Qi Y."/>
            <person name="Fu T."/>
            <person name="Tang G."/>
            <person name="Zhang D."/>
            <person name="Sun W.-H."/>
            <person name="Liu D.-K."/>
            <person name="Li Y."/>
            <person name="Chen G.-Z."/>
            <person name="Liu X.-D."/>
            <person name="Liao X.-Y."/>
            <person name="Jiang Y.-T."/>
            <person name="Yu X."/>
            <person name="Hao Y."/>
            <person name="Huang J."/>
            <person name="Zhao X.-W."/>
            <person name="Ke S."/>
            <person name="Chen Y.-Y."/>
            <person name="Wu W.-L."/>
            <person name="Hsu J.-L."/>
            <person name="Lin Y.-F."/>
            <person name="Huang M.-D."/>
            <person name="Li C.-Y."/>
            <person name="Huang L."/>
            <person name="Wang Z.-W."/>
            <person name="Zhao X."/>
            <person name="Zhong W.-Y."/>
            <person name="Peng D.-H."/>
            <person name="Ahmad S."/>
            <person name="Lan S."/>
            <person name="Zhang J.-S."/>
            <person name="Tsai W.-C."/>
            <person name="Van De Peer Y."/>
            <person name="Liu Z.-J."/>
        </authorList>
    </citation>
    <scope>NUCLEOTIDE SEQUENCE</scope>
    <source>
        <strain evidence="3">SCP</strain>
        <tissue evidence="3">Leaves</tissue>
    </source>
</reference>
<protein>
    <submittedName>
        <fullName evidence="3">Uncharacterized protein</fullName>
    </submittedName>
</protein>
<name>A0AAV9AZ05_ACOGR</name>
<gene>
    <name evidence="3" type="ORF">QJS04_geneDACA005208</name>
</gene>
<organism evidence="3 4">
    <name type="scientific">Acorus gramineus</name>
    <name type="common">Dwarf sweet flag</name>
    <dbReference type="NCBI Taxonomy" id="55184"/>
    <lineage>
        <taxon>Eukaryota</taxon>
        <taxon>Viridiplantae</taxon>
        <taxon>Streptophyta</taxon>
        <taxon>Embryophyta</taxon>
        <taxon>Tracheophyta</taxon>
        <taxon>Spermatophyta</taxon>
        <taxon>Magnoliopsida</taxon>
        <taxon>Liliopsida</taxon>
        <taxon>Acoraceae</taxon>
        <taxon>Acorus</taxon>
    </lineage>
</organism>
<comment type="caution">
    <text evidence="3">The sequence shown here is derived from an EMBL/GenBank/DDBJ whole genome shotgun (WGS) entry which is preliminary data.</text>
</comment>
<evidence type="ECO:0000256" key="1">
    <source>
        <dbReference type="SAM" id="Coils"/>
    </source>
</evidence>
<evidence type="ECO:0000313" key="3">
    <source>
        <dbReference type="EMBL" id="KAK1269623.1"/>
    </source>
</evidence>
<feature type="region of interest" description="Disordered" evidence="2">
    <location>
        <begin position="27"/>
        <end position="58"/>
    </location>
</feature>
<reference evidence="3" key="1">
    <citation type="journal article" date="2023" name="Nat. Commun.">
        <title>Diploid and tetraploid genomes of Acorus and the evolution of monocots.</title>
        <authorList>
            <person name="Ma L."/>
            <person name="Liu K.W."/>
            <person name="Li Z."/>
            <person name="Hsiao Y.Y."/>
            <person name="Qi Y."/>
            <person name="Fu T."/>
            <person name="Tang G.D."/>
            <person name="Zhang D."/>
            <person name="Sun W.H."/>
            <person name="Liu D.K."/>
            <person name="Li Y."/>
            <person name="Chen G.Z."/>
            <person name="Liu X.D."/>
            <person name="Liao X.Y."/>
            <person name="Jiang Y.T."/>
            <person name="Yu X."/>
            <person name="Hao Y."/>
            <person name="Huang J."/>
            <person name="Zhao X.W."/>
            <person name="Ke S."/>
            <person name="Chen Y.Y."/>
            <person name="Wu W.L."/>
            <person name="Hsu J.L."/>
            <person name="Lin Y.F."/>
            <person name="Huang M.D."/>
            <person name="Li C.Y."/>
            <person name="Huang L."/>
            <person name="Wang Z.W."/>
            <person name="Zhao X."/>
            <person name="Zhong W.Y."/>
            <person name="Peng D.H."/>
            <person name="Ahmad S."/>
            <person name="Lan S."/>
            <person name="Zhang J.S."/>
            <person name="Tsai W.C."/>
            <person name="Van de Peer Y."/>
            <person name="Liu Z.J."/>
        </authorList>
    </citation>
    <scope>NUCLEOTIDE SEQUENCE</scope>
    <source>
        <strain evidence="3">SCP</strain>
    </source>
</reference>
<dbReference type="Proteomes" id="UP001179952">
    <property type="component" value="Unassembled WGS sequence"/>
</dbReference>
<accession>A0AAV9AZ05</accession>
<evidence type="ECO:0000256" key="2">
    <source>
        <dbReference type="SAM" id="MobiDB-lite"/>
    </source>
</evidence>
<dbReference type="PANTHER" id="PTHR36402">
    <property type="entry name" value="EXPRESSED PROTEIN"/>
    <property type="match status" value="1"/>
</dbReference>
<evidence type="ECO:0000313" key="4">
    <source>
        <dbReference type="Proteomes" id="UP001179952"/>
    </source>
</evidence>
<sequence>MAFRCRQVLRPYSPPTLLRHLLSQTLRPKSSTTTTTPHHHHDFSSPSTFIGSWTTPSNPREAERRLWELRRDYEKQVRELRREYFVEMEIQREKKRRRDEAKREAARAAMEERRAAKSAGVKARAAERLAVEEELRKTLMKERAKKLEYWRSKEQLREQKKNEKKDLLQRQSSMWVDENNVEKKILEALVDTISL</sequence>
<keyword evidence="4" id="KW-1185">Reference proteome</keyword>
<dbReference type="PANTHER" id="PTHR36402:SF1">
    <property type="entry name" value="EXPRESSED PROTEIN"/>
    <property type="match status" value="1"/>
</dbReference>
<feature type="coiled-coil region" evidence="1">
    <location>
        <begin position="91"/>
        <end position="142"/>
    </location>
</feature>
<keyword evidence="1" id="KW-0175">Coiled coil</keyword>
<dbReference type="EMBL" id="JAUJYN010000006">
    <property type="protein sequence ID" value="KAK1269623.1"/>
    <property type="molecule type" value="Genomic_DNA"/>
</dbReference>
<proteinExistence type="predicted"/>